<dbReference type="NCBIfam" id="NF033788">
    <property type="entry name" value="HTH_metalloreg"/>
    <property type="match status" value="1"/>
</dbReference>
<dbReference type="Proteomes" id="UP000030528">
    <property type="component" value="Unassembled WGS sequence"/>
</dbReference>
<keyword evidence="6" id="KW-1185">Reference proteome</keyword>
<keyword evidence="3" id="KW-0804">Transcription</keyword>
<dbReference type="Gene3D" id="1.10.10.10">
    <property type="entry name" value="Winged helix-like DNA-binding domain superfamily/Winged helix DNA-binding domain"/>
    <property type="match status" value="1"/>
</dbReference>
<dbReference type="CDD" id="cd00090">
    <property type="entry name" value="HTH_ARSR"/>
    <property type="match status" value="1"/>
</dbReference>
<dbReference type="GO" id="GO:0003700">
    <property type="term" value="F:DNA-binding transcription factor activity"/>
    <property type="evidence" value="ECO:0007669"/>
    <property type="project" value="InterPro"/>
</dbReference>
<dbReference type="SUPFAM" id="SSF46785">
    <property type="entry name" value="Winged helix' DNA-binding domain"/>
    <property type="match status" value="1"/>
</dbReference>
<dbReference type="PROSITE" id="PS50987">
    <property type="entry name" value="HTH_ARSR_2"/>
    <property type="match status" value="1"/>
</dbReference>
<dbReference type="InterPro" id="IPR036390">
    <property type="entry name" value="WH_DNA-bd_sf"/>
</dbReference>
<dbReference type="AlphaFoldDB" id="A0A0A5GIW4"/>
<dbReference type="Pfam" id="PF01022">
    <property type="entry name" value="HTH_5"/>
    <property type="match status" value="1"/>
</dbReference>
<dbReference type="eggNOG" id="COG0640">
    <property type="taxonomic scope" value="Bacteria"/>
</dbReference>
<keyword evidence="1" id="KW-0805">Transcription regulation</keyword>
<keyword evidence="2" id="KW-0238">DNA-binding</keyword>
<proteinExistence type="predicted"/>
<dbReference type="STRING" id="1385510.GCA_000425205_02641"/>
<comment type="caution">
    <text evidence="5">The sequence shown here is derived from an EMBL/GenBank/DDBJ whole genome shotgun (WGS) entry which is preliminary data.</text>
</comment>
<evidence type="ECO:0000313" key="6">
    <source>
        <dbReference type="Proteomes" id="UP000030528"/>
    </source>
</evidence>
<gene>
    <name evidence="5" type="ORF">N781_05080</name>
</gene>
<dbReference type="SMART" id="SM00418">
    <property type="entry name" value="HTH_ARSR"/>
    <property type="match status" value="1"/>
</dbReference>
<dbReference type="InterPro" id="IPR001845">
    <property type="entry name" value="HTH_ArsR_DNA-bd_dom"/>
</dbReference>
<evidence type="ECO:0000256" key="3">
    <source>
        <dbReference type="ARBA" id="ARBA00023163"/>
    </source>
</evidence>
<dbReference type="InterPro" id="IPR011991">
    <property type="entry name" value="ArsR-like_HTH"/>
</dbReference>
<dbReference type="PANTHER" id="PTHR43132:SF6">
    <property type="entry name" value="HTH-TYPE TRANSCRIPTIONAL REPRESSOR CZRA"/>
    <property type="match status" value="1"/>
</dbReference>
<evidence type="ECO:0000256" key="1">
    <source>
        <dbReference type="ARBA" id="ARBA00023015"/>
    </source>
</evidence>
<dbReference type="PANTHER" id="PTHR43132">
    <property type="entry name" value="ARSENICAL RESISTANCE OPERON REPRESSOR ARSR-RELATED"/>
    <property type="match status" value="1"/>
</dbReference>
<dbReference type="InterPro" id="IPR051011">
    <property type="entry name" value="Metal_resp_trans_reg"/>
</dbReference>
<name>A0A0A5GIW4_9BACI</name>
<evidence type="ECO:0000256" key="2">
    <source>
        <dbReference type="ARBA" id="ARBA00023125"/>
    </source>
</evidence>
<dbReference type="InterPro" id="IPR036388">
    <property type="entry name" value="WH-like_DNA-bd_sf"/>
</dbReference>
<dbReference type="PRINTS" id="PR00778">
    <property type="entry name" value="HTHARSR"/>
</dbReference>
<evidence type="ECO:0000259" key="4">
    <source>
        <dbReference type="PROSITE" id="PS50987"/>
    </source>
</evidence>
<dbReference type="GO" id="GO:0003677">
    <property type="term" value="F:DNA binding"/>
    <property type="evidence" value="ECO:0007669"/>
    <property type="project" value="UniProtKB-KW"/>
</dbReference>
<organism evidence="5 6">
    <name type="scientific">Pontibacillus halophilus JSM 076056 = DSM 19796</name>
    <dbReference type="NCBI Taxonomy" id="1385510"/>
    <lineage>
        <taxon>Bacteria</taxon>
        <taxon>Bacillati</taxon>
        <taxon>Bacillota</taxon>
        <taxon>Bacilli</taxon>
        <taxon>Bacillales</taxon>
        <taxon>Bacillaceae</taxon>
        <taxon>Pontibacillus</taxon>
    </lineage>
</organism>
<protein>
    <submittedName>
        <fullName evidence="5">ArsR family transcriptional regulator</fullName>
    </submittedName>
</protein>
<dbReference type="OrthoDB" id="9798835at2"/>
<sequence>MKNEKALDLFSQCTPVFNAFGDPARQEIILALAQKEKMSVKEIREHSNLSHPAISHHLKILRENSIVEFEKVGTQRFYRLTIGESVELIKSLVAEVEDVCDL</sequence>
<reference evidence="5 6" key="1">
    <citation type="submission" date="2013-08" db="EMBL/GenBank/DDBJ databases">
        <authorList>
            <person name="Huang J."/>
            <person name="Wang G."/>
        </authorList>
    </citation>
    <scope>NUCLEOTIDE SEQUENCE [LARGE SCALE GENOMIC DNA]</scope>
    <source>
        <strain evidence="5 6">JSM 076056</strain>
    </source>
</reference>
<feature type="domain" description="HTH arsR-type" evidence="4">
    <location>
        <begin position="7"/>
        <end position="100"/>
    </location>
</feature>
<dbReference type="EMBL" id="AVPE01000011">
    <property type="protein sequence ID" value="KGX91080.1"/>
    <property type="molecule type" value="Genomic_DNA"/>
</dbReference>
<dbReference type="RefSeq" id="WP_026800959.1">
    <property type="nucleotide sequence ID" value="NZ_AULI01000011.1"/>
</dbReference>
<evidence type="ECO:0000313" key="5">
    <source>
        <dbReference type="EMBL" id="KGX91080.1"/>
    </source>
</evidence>
<accession>A0A0A5GIW4</accession>